<dbReference type="AlphaFoldDB" id="A0A2H6KJP0"/>
<gene>
    <name evidence="3" type="ORF">BOVATA_047070</name>
</gene>
<dbReference type="Proteomes" id="UP000236319">
    <property type="component" value="Unassembled WGS sequence"/>
</dbReference>
<feature type="transmembrane region" description="Helical" evidence="2">
    <location>
        <begin position="1121"/>
        <end position="1144"/>
    </location>
</feature>
<evidence type="ECO:0000313" key="3">
    <source>
        <dbReference type="EMBL" id="GBE63214.1"/>
    </source>
</evidence>
<name>A0A2H6KJP0_9APIC</name>
<evidence type="ECO:0000313" key="4">
    <source>
        <dbReference type="Proteomes" id="UP000236319"/>
    </source>
</evidence>
<organism evidence="3 4">
    <name type="scientific">Babesia ovata</name>
    <dbReference type="NCBI Taxonomy" id="189622"/>
    <lineage>
        <taxon>Eukaryota</taxon>
        <taxon>Sar</taxon>
        <taxon>Alveolata</taxon>
        <taxon>Apicomplexa</taxon>
        <taxon>Aconoidasida</taxon>
        <taxon>Piroplasmida</taxon>
        <taxon>Babesiidae</taxon>
        <taxon>Babesia</taxon>
    </lineage>
</organism>
<keyword evidence="1" id="KW-0175">Coiled coil</keyword>
<dbReference type="EMBL" id="BDSA01000022">
    <property type="protein sequence ID" value="GBE63214.1"/>
    <property type="molecule type" value="Genomic_DNA"/>
</dbReference>
<proteinExistence type="predicted"/>
<evidence type="ECO:0008006" key="5">
    <source>
        <dbReference type="Google" id="ProtNLM"/>
    </source>
</evidence>
<keyword evidence="2" id="KW-1133">Transmembrane helix</keyword>
<keyword evidence="4" id="KW-1185">Reference proteome</keyword>
<evidence type="ECO:0000256" key="1">
    <source>
        <dbReference type="SAM" id="Coils"/>
    </source>
</evidence>
<evidence type="ECO:0000256" key="2">
    <source>
        <dbReference type="SAM" id="Phobius"/>
    </source>
</evidence>
<dbReference type="RefSeq" id="XP_028869457.1">
    <property type="nucleotide sequence ID" value="XM_029013624.1"/>
</dbReference>
<feature type="coiled-coil region" evidence="1">
    <location>
        <begin position="130"/>
        <end position="164"/>
    </location>
</feature>
<dbReference type="VEuPathDB" id="PiroplasmaDB:BOVATA_047070"/>
<accession>A0A2H6KJP0</accession>
<reference evidence="3 4" key="1">
    <citation type="journal article" date="2017" name="BMC Genomics">
        <title>Whole-genome assembly of Babesia ovata and comparative genomics between closely related pathogens.</title>
        <authorList>
            <person name="Yamagishi J."/>
            <person name="Asada M."/>
            <person name="Hakimi H."/>
            <person name="Tanaka T.Q."/>
            <person name="Sugimoto C."/>
            <person name="Kawazu S."/>
        </authorList>
    </citation>
    <scope>NUCLEOTIDE SEQUENCE [LARGE SCALE GENOMIC DNA]</scope>
    <source>
        <strain evidence="3 4">Miyake</strain>
    </source>
</reference>
<sequence>MSKYYGNTKAGKDVQNKIKEVDIKGYKILHQTRDSEGKDFSDKTFTDQFENCEQQLDHFTQAVQKLVKKSNQTNTVDAYLTDLNSMISTSIEKVGFTSDITDKTTRGLLKIKEELVTLESRDVGGAKQTIDSILTKIKKLEDAAKFVEDMGVKAEERMKQLKNELQIKLDIVGGNISYADTLIQNATKAVRTTLNAAFDVTHDNLLRLKVFLINTVTDAFQKSETAVDKLQKTLITKVEDAFHIVTTEVRMLFSESRGADLLALKALVERQLFTVVSIIHDDLTTGVKGLLNNIDTYLVHGGAPYIFQNLKDFKVVSRDLKTFLDALLSYTTEQVRTPSKTKKGEKEDSDESKKVAEIQRAVDKLLSHLSNPDKLYNFDYDFQLKLSALTDAVQALHAEKFAGHQNPELLDALKKGMLGVTGELGHAYVNAYDGRKFTENLVDAKYELTPSNNTTIITLRDYGEKCSKVCATVFFILFRDMKNLKIGCGDKWTSNTTYSASGLGTFLKKSGYKVSKYENGHEGELRNKPDFKADKIYDLLIHEHTPVPSGDKFRLLDDYDDLDDENSVKHYSVLKRLYNHLESFYRVSHLNIPPKPRAPSSIYQMLTWCSGLRYNYVFDNLCLYLMELFGKPEGYKDSKYSDIPSALLQLDAHPHTITYDSLIPLLKKVCQNARKPLIAVLGYGHADGVYAVDHFNNSSNLSYPSSAAVCFDMLLDILQRLYQQLYFVLTQCLRGKSTSGWRDCHYGRHVGGSSWRCNYLQCADQTCNQKHNQAVKQTANQHSDCGLKSPFQSFLEDGLQGFLSHSITSPGCKLTCSVTNHRGIPCKTPMGFGEISTMASQTQKGERLMRVLRDLCGDSEKPLSKLCGYLVCLTHRAPQTLGDMFAFYQGFITDYTGGFYGNKQSPVHTKGALKDAVTEAYFGQEHPFDPSPLFGMVGHVDSDIKGDLYSISTCTSDSVNSCGLFVQPLTLNIYRIFSSKHKSNYLSWIVYLTETFYDLLKKLFDECDAKCGAKGSNCHNKCCVKKCPVSSKTSTPCNHDSECRSIVKCQNTLPTLYRHGFTYGNAESLNGEYGAGKKRTCKDFCKALKNVLNEDKNVEAPLAKLIYVTIPDFLWKIREPFSLTLLALWSLSLLYLLHIAVVRLDVLRIRSHLRSPSSHRIAAQSLLAAARVKALANVKYFSP</sequence>
<dbReference type="GeneID" id="39876984"/>
<keyword evidence="2" id="KW-0472">Membrane</keyword>
<comment type="caution">
    <text evidence="3">The sequence shown here is derived from an EMBL/GenBank/DDBJ whole genome shotgun (WGS) entry which is preliminary data.</text>
</comment>
<dbReference type="OrthoDB" id="366456at2759"/>
<protein>
    <recommendedName>
        <fullName evidence="5">C3H1-type domain-containing protein</fullName>
    </recommendedName>
</protein>
<keyword evidence="2" id="KW-0812">Transmembrane</keyword>